<protein>
    <recommendedName>
        <fullName evidence="4">Secreted protein</fullName>
    </recommendedName>
</protein>
<feature type="chain" id="PRO_5039163628" description="Secreted protein" evidence="1">
    <location>
        <begin position="28"/>
        <end position="248"/>
    </location>
</feature>
<proteinExistence type="predicted"/>
<dbReference type="EMBL" id="FONV01000019">
    <property type="protein sequence ID" value="SFF72550.1"/>
    <property type="molecule type" value="Genomic_DNA"/>
</dbReference>
<keyword evidence="3" id="KW-1185">Reference proteome</keyword>
<sequence length="248" mass="27139">MKNLRRLLIGIMASIVTVMAAAQPAVAGESAVGPWIPACFETGASTWAPFRTEVDLALGRGEITKFQADRYRCDPRIAQSDLVKSIEADIAANPPALVTLPEPAGWYEVDDDDPDAEGVSSLAAAAKPKKRCISGYQLTHKLGGGTLTATQTLNWCYNGKKVSDWSGECRGKVSTWGKTLLWSFDGCPQNDFIGYKLGKYNPGGIHHKTEIRFTNKQWQVPDVSTLIEQWGHYDGSIDQMVNGKLLHK</sequence>
<evidence type="ECO:0008006" key="4">
    <source>
        <dbReference type="Google" id="ProtNLM"/>
    </source>
</evidence>
<evidence type="ECO:0000313" key="3">
    <source>
        <dbReference type="Proteomes" id="UP000199645"/>
    </source>
</evidence>
<gene>
    <name evidence="2" type="ORF">SAMN05421541_11996</name>
</gene>
<accession>A0A1I2L222</accession>
<dbReference type="AlphaFoldDB" id="A0A1I2L222"/>
<evidence type="ECO:0000256" key="1">
    <source>
        <dbReference type="SAM" id="SignalP"/>
    </source>
</evidence>
<dbReference type="STRING" id="35752.SAMN05421541_11996"/>
<feature type="signal peptide" evidence="1">
    <location>
        <begin position="1"/>
        <end position="27"/>
    </location>
</feature>
<evidence type="ECO:0000313" key="2">
    <source>
        <dbReference type="EMBL" id="SFF72550.1"/>
    </source>
</evidence>
<reference evidence="2 3" key="1">
    <citation type="submission" date="2016-10" db="EMBL/GenBank/DDBJ databases">
        <authorList>
            <person name="de Groot N.N."/>
        </authorList>
    </citation>
    <scope>NUCLEOTIDE SEQUENCE [LARGE SCALE GENOMIC DNA]</scope>
    <source>
        <strain evidence="2 3">DSM 43019</strain>
    </source>
</reference>
<keyword evidence="1" id="KW-0732">Signal</keyword>
<dbReference type="Proteomes" id="UP000199645">
    <property type="component" value="Unassembled WGS sequence"/>
</dbReference>
<name>A0A1I2L222_9ACTN</name>
<organism evidence="2 3">
    <name type="scientific">Actinoplanes philippinensis</name>
    <dbReference type="NCBI Taxonomy" id="35752"/>
    <lineage>
        <taxon>Bacteria</taxon>
        <taxon>Bacillati</taxon>
        <taxon>Actinomycetota</taxon>
        <taxon>Actinomycetes</taxon>
        <taxon>Micromonosporales</taxon>
        <taxon>Micromonosporaceae</taxon>
        <taxon>Actinoplanes</taxon>
    </lineage>
</organism>